<dbReference type="KEGG" id="crg:105319839"/>
<dbReference type="InterPro" id="IPR001881">
    <property type="entry name" value="EGF-like_Ca-bd_dom"/>
</dbReference>
<feature type="domain" description="CUB" evidence="12">
    <location>
        <begin position="2918"/>
        <end position="3038"/>
    </location>
</feature>
<dbReference type="EnsemblMetazoa" id="G6580.1">
    <property type="protein sequence ID" value="G6580.1:cds"/>
    <property type="gene ID" value="G6580"/>
</dbReference>
<feature type="domain" description="SRCR" evidence="17">
    <location>
        <begin position="2125"/>
        <end position="2227"/>
    </location>
</feature>
<dbReference type="SUPFAM" id="SSF49854">
    <property type="entry name" value="Spermadhesin, CUB domain"/>
    <property type="match status" value="1"/>
</dbReference>
<evidence type="ECO:0000259" key="17">
    <source>
        <dbReference type="PROSITE" id="PS50287"/>
    </source>
</evidence>
<feature type="disulfide bond" evidence="9">
    <location>
        <begin position="2165"/>
        <end position="2226"/>
    </location>
</feature>
<evidence type="ECO:0008006" key="20">
    <source>
        <dbReference type="Google" id="ProtNLM"/>
    </source>
</evidence>
<dbReference type="Gene3D" id="3.90.190.10">
    <property type="entry name" value="Protein tyrosine phosphatase superfamily"/>
    <property type="match status" value="1"/>
</dbReference>
<feature type="signal peptide" evidence="11">
    <location>
        <begin position="1"/>
        <end position="19"/>
    </location>
</feature>
<feature type="disulfide bond" evidence="9">
    <location>
        <begin position="489"/>
        <end position="499"/>
    </location>
</feature>
<name>A0A8W8NNA0_MAGGI</name>
<dbReference type="FunFam" id="3.10.250.10:FF:000009">
    <property type="entry name" value="WC1"/>
    <property type="match status" value="1"/>
</dbReference>
<dbReference type="GO" id="GO:0004725">
    <property type="term" value="F:protein tyrosine phosphatase activity"/>
    <property type="evidence" value="ECO:0007669"/>
    <property type="project" value="InterPro"/>
</dbReference>
<dbReference type="InterPro" id="IPR029021">
    <property type="entry name" value="Prot-tyrosine_phosphatase-like"/>
</dbReference>
<dbReference type="InterPro" id="IPR036772">
    <property type="entry name" value="SRCR-like_dom_sf"/>
</dbReference>
<feature type="disulfide bond" evidence="9">
    <location>
        <begin position="1231"/>
        <end position="1241"/>
    </location>
</feature>
<dbReference type="RefSeq" id="XP_034310853.1">
    <property type="nucleotide sequence ID" value="XM_034454962.2"/>
</dbReference>
<dbReference type="Gene3D" id="2.60.120.290">
    <property type="entry name" value="Spermadhesin, CUB domain"/>
    <property type="match status" value="1"/>
</dbReference>
<feature type="domain" description="SRCR" evidence="17">
    <location>
        <begin position="1629"/>
        <end position="1732"/>
    </location>
</feature>
<dbReference type="GeneID" id="105319839"/>
<evidence type="ECO:0000256" key="5">
    <source>
        <dbReference type="ARBA" id="ARBA00023157"/>
    </source>
</evidence>
<dbReference type="Gene3D" id="2.60.120.200">
    <property type="match status" value="2"/>
</dbReference>
<keyword evidence="6" id="KW-0675">Receptor</keyword>
<dbReference type="Gene3D" id="2.10.25.10">
    <property type="entry name" value="Laminin"/>
    <property type="match status" value="1"/>
</dbReference>
<dbReference type="FunFam" id="3.10.250.10:FF:000007">
    <property type="entry name" value="Soluble scavenger receptor cysteine-rich domain-containing protein SSC5D"/>
    <property type="match status" value="1"/>
</dbReference>
<dbReference type="SUPFAM" id="SSF56487">
    <property type="entry name" value="SRCR-like"/>
    <property type="match status" value="10"/>
</dbReference>
<feature type="domain" description="SRCR" evidence="17">
    <location>
        <begin position="2818"/>
        <end position="2843"/>
    </location>
</feature>
<evidence type="ECO:0000256" key="4">
    <source>
        <dbReference type="ARBA" id="ARBA00022737"/>
    </source>
</evidence>
<dbReference type="InterPro" id="IPR018097">
    <property type="entry name" value="EGF_Ca-bd_CS"/>
</dbReference>
<feature type="domain" description="SRCR" evidence="17">
    <location>
        <begin position="981"/>
        <end position="1090"/>
    </location>
</feature>
<feature type="disulfide bond" evidence="9">
    <location>
        <begin position="1525"/>
        <end position="1535"/>
    </location>
</feature>
<comment type="similarity">
    <text evidence="1">Belongs to the protein-tyrosine phosphatase family. Receptor class 2B subfamily.</text>
</comment>
<feature type="domain" description="Tyrosine specific protein phosphatases" evidence="15">
    <location>
        <begin position="3408"/>
        <end position="3485"/>
    </location>
</feature>
<feature type="domain" description="SRCR" evidence="17">
    <location>
        <begin position="23"/>
        <end position="130"/>
    </location>
</feature>
<keyword evidence="8" id="KW-0245">EGF-like domain</keyword>
<evidence type="ECO:0000256" key="8">
    <source>
        <dbReference type="PROSITE-ProRule" id="PRU00076"/>
    </source>
</evidence>
<proteinExistence type="inferred from homology"/>
<feature type="transmembrane region" description="Helical" evidence="10">
    <location>
        <begin position="3142"/>
        <end position="3166"/>
    </location>
</feature>
<feature type="disulfide bond" evidence="9">
    <location>
        <begin position="293"/>
        <end position="303"/>
    </location>
</feature>
<evidence type="ECO:0000259" key="15">
    <source>
        <dbReference type="PROSITE" id="PS50056"/>
    </source>
</evidence>
<dbReference type="CDD" id="cd00055">
    <property type="entry name" value="EGF_Lam"/>
    <property type="match status" value="3"/>
</dbReference>
<feature type="domain" description="MAM" evidence="16">
    <location>
        <begin position="2311"/>
        <end position="2469"/>
    </location>
</feature>
<dbReference type="InterPro" id="IPR000152">
    <property type="entry name" value="EGF-type_Asp/Asn_hydroxyl_site"/>
</dbReference>
<dbReference type="InterPro" id="IPR000859">
    <property type="entry name" value="CUB_dom"/>
</dbReference>
<dbReference type="InterPro" id="IPR002049">
    <property type="entry name" value="LE_dom"/>
</dbReference>
<dbReference type="InterPro" id="IPR035914">
    <property type="entry name" value="Sperma_CUB_dom_sf"/>
</dbReference>
<dbReference type="Pfam" id="PF00102">
    <property type="entry name" value="Y_phosphatase"/>
    <property type="match status" value="1"/>
</dbReference>
<evidence type="ECO:0000259" key="16">
    <source>
        <dbReference type="PROSITE" id="PS50060"/>
    </source>
</evidence>
<dbReference type="GO" id="GO:0004720">
    <property type="term" value="F:protein-lysine 6-oxidase activity"/>
    <property type="evidence" value="ECO:0007669"/>
    <property type="project" value="TreeGrafter"/>
</dbReference>
<dbReference type="InterPro" id="IPR050912">
    <property type="entry name" value="LOX-like_protein"/>
</dbReference>
<feature type="disulfide bond" evidence="9">
    <location>
        <begin position="260"/>
        <end position="321"/>
    </location>
</feature>
<dbReference type="SMART" id="SM00180">
    <property type="entry name" value="EGF_Lam"/>
    <property type="match status" value="11"/>
</dbReference>
<feature type="disulfide bond" evidence="9">
    <location>
        <begin position="2152"/>
        <end position="2216"/>
    </location>
</feature>
<feature type="disulfide bond" evidence="9">
    <location>
        <begin position="95"/>
        <end position="105"/>
    </location>
</feature>
<evidence type="ECO:0000256" key="6">
    <source>
        <dbReference type="ARBA" id="ARBA00023170"/>
    </source>
</evidence>
<evidence type="ECO:0000256" key="2">
    <source>
        <dbReference type="ARBA" id="ARBA00009738"/>
    </source>
</evidence>
<feature type="domain" description="SRCR" evidence="17">
    <location>
        <begin position="409"/>
        <end position="518"/>
    </location>
</feature>
<dbReference type="SMART" id="SM00194">
    <property type="entry name" value="PTPc"/>
    <property type="match status" value="1"/>
</dbReference>
<dbReference type="InterPro" id="IPR000742">
    <property type="entry name" value="EGF"/>
</dbReference>
<evidence type="ECO:0000259" key="12">
    <source>
        <dbReference type="PROSITE" id="PS01180"/>
    </source>
</evidence>
<keyword evidence="3 11" id="KW-0732">Signal</keyword>
<evidence type="ECO:0000313" key="18">
    <source>
        <dbReference type="EnsemblMetazoa" id="G6580.1:cds"/>
    </source>
</evidence>
<dbReference type="PROSITE" id="PS00022">
    <property type="entry name" value="EGF_1"/>
    <property type="match status" value="1"/>
</dbReference>
<feature type="domain" description="Tyrosine-protein phosphatase" evidence="14">
    <location>
        <begin position="3242"/>
        <end position="3494"/>
    </location>
</feature>
<dbReference type="GO" id="GO:0005615">
    <property type="term" value="C:extracellular space"/>
    <property type="evidence" value="ECO:0007669"/>
    <property type="project" value="TreeGrafter"/>
</dbReference>
<organism evidence="18 19">
    <name type="scientific">Magallana gigas</name>
    <name type="common">Pacific oyster</name>
    <name type="synonym">Crassostrea gigas</name>
    <dbReference type="NCBI Taxonomy" id="29159"/>
    <lineage>
        <taxon>Eukaryota</taxon>
        <taxon>Metazoa</taxon>
        <taxon>Spiralia</taxon>
        <taxon>Lophotrochozoa</taxon>
        <taxon>Mollusca</taxon>
        <taxon>Bivalvia</taxon>
        <taxon>Autobranchia</taxon>
        <taxon>Pteriomorphia</taxon>
        <taxon>Ostreida</taxon>
        <taxon>Ostreoidea</taxon>
        <taxon>Ostreidae</taxon>
        <taxon>Magallana</taxon>
    </lineage>
</organism>
<dbReference type="GO" id="GO:0005509">
    <property type="term" value="F:calcium ion binding"/>
    <property type="evidence" value="ECO:0007669"/>
    <property type="project" value="InterPro"/>
</dbReference>
<accession>A0A8W8NNA0</accession>
<keyword evidence="10" id="KW-1133">Transmembrane helix</keyword>
<dbReference type="PROSITE" id="PS50055">
    <property type="entry name" value="TYR_PHOSPHATASE_PTP"/>
    <property type="match status" value="1"/>
</dbReference>
<keyword evidence="10" id="KW-0812">Transmembrane</keyword>
<dbReference type="GO" id="GO:0016020">
    <property type="term" value="C:membrane"/>
    <property type="evidence" value="ECO:0007669"/>
    <property type="project" value="InterPro"/>
</dbReference>
<comment type="similarity">
    <text evidence="2">Belongs to the nephronectin family.</text>
</comment>
<dbReference type="InterPro" id="IPR001190">
    <property type="entry name" value="SRCR"/>
</dbReference>
<dbReference type="Pfam" id="PF00629">
    <property type="entry name" value="MAM"/>
    <property type="match status" value="2"/>
</dbReference>
<evidence type="ECO:0000256" key="11">
    <source>
        <dbReference type="SAM" id="SignalP"/>
    </source>
</evidence>
<feature type="domain" description="SRCR" evidence="17">
    <location>
        <begin position="1160"/>
        <end position="1261"/>
    </location>
</feature>
<dbReference type="PANTHER" id="PTHR45817">
    <property type="entry name" value="LYSYL OXIDASE-LIKE-RELATED"/>
    <property type="match status" value="1"/>
</dbReference>
<sequence length="3535" mass="394769">MLHWRCLCFVLAHLGLVWGFDLVRLTNPEADGSYTVEVRYDQKWRTLCGHNWYPANARVVCKQVGQPSGRCVADFRTIDKHAGEDFEGINLNYKCLGNETALHKCPSVMQDLLSLSRDCMTNVRPAVICGSSCPSWRYGQDCLPCRCNINNTMNCDTDSGKCTCKAGYSGDLCDCVAGNHTCNLTTSYCHVDSGNPVCLCKKGIISSAQNPCVDFGLRFINNRSVAESGEVEFYRNGTWNPLCFGRTSSQNILGTQDVICRQLSLPTTHAKLYLKNFISRSQLTEYEISEAVCSGSESSLAECKMSLVPALKCNMALGIHCFSVCPEWQFGKSCKPCSCNKTNSVSCDHITGKCTCRSGFSGATCDCLKGNNPCNETISECHLPTITSTPVCLCKTEYMRKNYNCNDPIRLSNKTVTTTSSGTKLYEGRVEVFINGTWGTICDDTIFSGNKLARVLCNSLGYPSNYSKEVGNAYYGEGSGPIHYTYQYCIGTETSISQCLSSTSLSCGHHEDMGIKCGAECPDFSFGEECIQCQCVRANTRFCNKTTGECICKNSYEGQTCSCLKGNHTCNLQTSICESGKCFCKHDNKAANSSCFERLRLVQNNGTKVQYYTNGSWNYLCYDNSWGASYLCQRLHLPTYIAKLDFSHTTQQGYEFKIDENCRYLNVSNADCLVVAETPTYCNMGLANLQCLHECPDWTHFSGSECIECSCNMQNTKSCDKKTGKCLCKTGYEGDLCNCPLNTCNSAVSFCQKTNNGITCLCKPGYENRGFPCKDSLRLIPWLAFGGYKRLELNVDGVWMNVSRKEYDESADFGICQRMGLPTFITNSSVIQIPSDLDNIGSVCMTKAFSYLTLNYTECQLKNIEDSQMPSYYSPRYGLQMVTCLEDCPDMMMYNKSISSCVPCRCNPNNTLSCNQTTGACTCKAGFDGPSCDCVTAQHSCNHTVSYCSFHEATPVCVCRPGFYGKQLGCFENLRFIRDTGVLEMYHNNKWMLVSTGYSWADIYTKIICRQLGLPTFYVAHESKTRYSTGMLYSDFSSKSRITSVYCTGNETELSQCDFSTSSYISSYAKFPIIECRSDCPKFRFGPTCELSDCNQQTSSDCNKTTGQCYCLQGYSGETCDCEDGVHYCNSTFAFCGEPTATCYCRDQYNRQNLNCQDSLKFYHNETGTEGLLLLYRNRTWNTFCDDFFRSVEAVVACRQLHLPSRYVTLRAVSDSQRVDSSVAIIYNTDCNGTETSLSECRLSSYGGYCSHSEDIYIQCFPNCPNFTFGPNCENPCTCNKTTSMSCDEDTGQCYCKAGFFGELCSCKNGVHTCNETISFCDTSYNGTAICLCKPGYSESEYQKEGCLKEHFCLKKTEYPDDALVALYQSGVWMGICIDGISADTARVVCRHFGLPEDYAQLSRNTESDNTYSKKFEIVCNGTEKSLDDCSRQTTNNYCYGESAVFVCPKDRLIRLVSIQKTTSGSSGLVEINYRGTWNNLCPYNFGIDEANVACRELGLPTKHVLETTTSQSLSDEVYPSYLSCTGNEENLRDCRQRGSCSTYYFRSSVVKLTCNSACPSMKFGENCNRDCPCDTESTSSCDMNTGECVCKPGFSGHTCNCASGSHSCNTTVSDCYYESNQIHCICKAGYTNYEHGCEDNVRINTTDLVEIFEQKWRKVCSRTSWNPGNSLVVCRQLNLSTEVIYTESVYDSVLHSSTSITCNGTEKTWQECQAQLSSSSYCSYSRKLLCGKCPNWKYSNDCSKTCQCDKKTSKGCDPITGDCLCHDKYGGADCSCHTSMISTCKSPYSTCEYDRCKCNQGLFNVSTSCSDMDDVTYFCSFNGYNWKDSCDMETTSRLQRHSESRYFYSSWRPQPGSDDTEYAYVDERPYYFSSSEFFASLNFSLGSKQSQLCVLFDYITTGRGSIVLSMKDTSMIESTIVTLSTTKTGWTNKRTNINSNLPIEQIIFRLEEKTAIDQIIITDSMCDCANWTFGSSCDDCACVRLHTEFCDKNNGTCHCKQGYIGEACQCENNGEPCPHYIRLVNGNTTSMGRIEVVTNGVWSTICDSNWDHDDATVVCKQLGLGKYGIAVSDAEFGRGVGPNYISKVNCVGDETDLLTCPFEKLSCSHENDAGVICVNKSSIIRLVDGSDETEGRLEVKLNGRGSWGTVCDDGFDESDAKVACKELGLPTREIAVKARAYFGRGSGPILMSNLRCSGTETSIHICSKTEHPGGCSHSEDVGIVCSNECSSFKFGDQCERSCVCDQSKSLSCDKDTGDCICRTGWTGARCTCGRGTECGENSYCDGDDCLCIDGFFTTASNCSDEEFVLFSCSFETDIDTCSINNYGAMKWKRDSRGTPSDDTGPYTAKEGIHYVYTEATSQSEGDEGVMEISLTSLNLTTHTCFQFYFHMRGRDMGDLNVIIEEKPGSEIVRWSKTGHINSNWNRGYISLPPDSQKIKIIGTRGDGYRSDIAMDDFKIFQEHCSCEPWKYGLLCDKSCDCKRVSSESCDSKSGSCVCQPGWSGKTCNCRMLLDNCHSAYSYCHGDRCLCKDGIYSNGVTCSGLNDITYHCGFDMEDSLEQCNIELGPMYWEIKEDFDESLDDGYHLDNNRFLMTKVSIYSPESFFLFSVNNVSVDRESCLQAKYFIKYEEKQMLRIQVVKDNNLLNNILFQGKGWSTARVPLNASSNMKIYFIGYSSRSSPIMIDDIIITAKSCVGCSPWYYGANCEKMAECNRDNTVSFGDRGECHCKKNWFGDRCNCSKIENDACFRDGEICRNGQCRCKDGYTRAGTGCRDIDECKFLCKSQAQECTNTDGSYTCVCKNGTRGDGNICSDSDLALINGTSPQEGTLVIWKQGAWGALCMDFDLFTGITACNTMFKDIFGVYITKRGYYRSTNGVAYTSPKCNRRGTFDFENCDVTFEPCDTEKDALYLNCGVCGGKYTSEFGLVEPPPQLPGNTLCSFLLSPTDAKTINATFITFSLGSTGESRSKRFYKSCQDADTYIEIFDGSNTDAPFLGRFCNNRGRFTITSAGSSLYFLYRTSRNTSEHDFQIIYETEKALKDPRILGEQCVTDIQCIANNASCVDSICKCEIDFYNWDEATCAKKKAWNSACYESKECKTEFCDDVDKLCLCPPNTIIDGNYNYCLDNTGTTEFPTSSPKYWMIPFLLFVFLIIALLIAATVILARRKGYCLMRRDQNAAYTYSELMSTSNPLYGMSTDDKSSHRGSVISINVSGCDGRHRIRLSNFLNTYQEMCDDMNWPEDDFQKILQSCPAKPTDIGSSSKNRYKNRNKAILPYDFNRLRESGSTSVDDYINASVIEGLHSHYPYYIVTQYPLITTQNDFWRMVWKQRVSSIINLVSNTEKEVYFPTKTGLCKTYGKIKVQVLSSLTVNRCTFRCMKITKGSMSHTVNHFQASFLSEFTTNECQDLINLITLVHSNAEGGNDSRPFVIHCLNGSGKSGVFVAMDYLIQLIKNGDTHVDIFSLVHTLISNREKLIENETQYKFLFECVGYYLEQGKTNPSHKLTEEITSEDEDTGLIEISPTETKTHFANKF</sequence>
<dbReference type="PANTHER" id="PTHR45817:SF9">
    <property type="entry name" value="SRCR DOMAIN-CONTAINING PROTEIN"/>
    <property type="match status" value="1"/>
</dbReference>
<feature type="chain" id="PRO_5036494581" description="Deleted in malignant brain tumors 1 protein" evidence="11">
    <location>
        <begin position="20"/>
        <end position="3535"/>
    </location>
</feature>
<dbReference type="PROSITE" id="PS50026">
    <property type="entry name" value="EGF_3"/>
    <property type="match status" value="1"/>
</dbReference>
<dbReference type="Pfam" id="PF00530">
    <property type="entry name" value="SRCR"/>
    <property type="match status" value="10"/>
</dbReference>
<protein>
    <recommendedName>
        <fullName evidence="20">Deleted in malignant brain tumors 1 protein</fullName>
    </recommendedName>
</protein>
<dbReference type="CDD" id="cd00041">
    <property type="entry name" value="CUB"/>
    <property type="match status" value="1"/>
</dbReference>
<keyword evidence="5 9" id="KW-1015">Disulfide bond</keyword>
<evidence type="ECO:0000256" key="3">
    <source>
        <dbReference type="ARBA" id="ARBA00022729"/>
    </source>
</evidence>
<dbReference type="SMART" id="SM00181">
    <property type="entry name" value="EGF"/>
    <property type="match status" value="14"/>
</dbReference>
<dbReference type="SUPFAM" id="SSF49899">
    <property type="entry name" value="Concanavalin A-like lectins/glucanases"/>
    <property type="match status" value="2"/>
</dbReference>
<dbReference type="PROSITE" id="PS50056">
    <property type="entry name" value="TYR_PHOSPHATASE_2"/>
    <property type="match status" value="1"/>
</dbReference>
<dbReference type="InterPro" id="IPR000242">
    <property type="entry name" value="PTP_cat"/>
</dbReference>
<feature type="domain" description="MAM" evidence="16">
    <location>
        <begin position="2550"/>
        <end position="2698"/>
    </location>
</feature>
<dbReference type="PROSITE" id="PS50060">
    <property type="entry name" value="MAM_2"/>
    <property type="match status" value="2"/>
</dbReference>
<dbReference type="SMART" id="SM00179">
    <property type="entry name" value="EGF_CA"/>
    <property type="match status" value="1"/>
</dbReference>
<feature type="domain" description="SRCR" evidence="17">
    <location>
        <begin position="1454"/>
        <end position="1569"/>
    </location>
</feature>
<dbReference type="Gene3D" id="3.10.250.10">
    <property type="entry name" value="SRCR-like domain"/>
    <property type="match status" value="10"/>
</dbReference>
<dbReference type="InterPro" id="IPR013320">
    <property type="entry name" value="ConA-like_dom_sf"/>
</dbReference>
<dbReference type="PROSITE" id="PS01187">
    <property type="entry name" value="EGF_CA"/>
    <property type="match status" value="1"/>
</dbReference>
<feature type="disulfide bond" evidence="9">
    <location>
        <begin position="1047"/>
        <end position="1057"/>
    </location>
</feature>
<dbReference type="PROSITE" id="PS01180">
    <property type="entry name" value="CUB"/>
    <property type="match status" value="1"/>
</dbReference>
<feature type="domain" description="SRCR" evidence="17">
    <location>
        <begin position="1352"/>
        <end position="1449"/>
    </location>
</feature>
<feature type="disulfide bond" evidence="9">
    <location>
        <begin position="1420"/>
        <end position="1430"/>
    </location>
</feature>
<dbReference type="PRINTS" id="PR00258">
    <property type="entry name" value="SPERACTRCPTR"/>
</dbReference>
<feature type="domain" description="EGF-like" evidence="13">
    <location>
        <begin position="2776"/>
        <end position="2814"/>
    </location>
</feature>
<reference evidence="18" key="1">
    <citation type="submission" date="2022-08" db="UniProtKB">
        <authorList>
            <consortium name="EnsemblMetazoa"/>
        </authorList>
    </citation>
    <scope>IDENTIFICATION</scope>
    <source>
        <strain evidence="18">05x7-T-G4-1.051#20</strain>
    </source>
</reference>
<evidence type="ECO:0000256" key="1">
    <source>
        <dbReference type="ARBA" id="ARBA00006396"/>
    </source>
</evidence>
<evidence type="ECO:0000256" key="9">
    <source>
        <dbReference type="PROSITE-ProRule" id="PRU00196"/>
    </source>
</evidence>
<dbReference type="SUPFAM" id="SSF52799">
    <property type="entry name" value="(Phosphotyrosine protein) phosphatases II"/>
    <property type="match status" value="1"/>
</dbReference>
<keyword evidence="4" id="KW-0677">Repeat</keyword>
<dbReference type="SMART" id="SM00404">
    <property type="entry name" value="PTPc_motif"/>
    <property type="match status" value="1"/>
</dbReference>
<evidence type="ECO:0000256" key="10">
    <source>
        <dbReference type="SAM" id="Phobius"/>
    </source>
</evidence>
<evidence type="ECO:0000259" key="13">
    <source>
        <dbReference type="PROSITE" id="PS50026"/>
    </source>
</evidence>
<dbReference type="SMART" id="SM00042">
    <property type="entry name" value="CUB"/>
    <property type="match status" value="1"/>
</dbReference>
<dbReference type="PROSITE" id="PS50287">
    <property type="entry name" value="SRCR_2"/>
    <property type="match status" value="11"/>
</dbReference>
<feature type="domain" description="SRCR" evidence="17">
    <location>
        <begin position="217"/>
        <end position="322"/>
    </location>
</feature>
<dbReference type="InterPro" id="IPR003595">
    <property type="entry name" value="Tyr_Pase_cat"/>
</dbReference>
<comment type="caution">
    <text evidence="9">Lacks conserved residue(s) required for the propagation of feature annotation.</text>
</comment>
<keyword evidence="19" id="KW-1185">Reference proteome</keyword>
<feature type="disulfide bond" evidence="9">
    <location>
        <begin position="2197"/>
        <end position="2207"/>
    </location>
</feature>
<dbReference type="SMART" id="SM00202">
    <property type="entry name" value="SR"/>
    <property type="match status" value="10"/>
</dbReference>
<feature type="disulfide bond" evidence="9">
    <location>
        <begin position="2091"/>
        <end position="2101"/>
    </location>
</feature>
<feature type="domain" description="SRCR" evidence="17">
    <location>
        <begin position="2022"/>
        <end position="2119"/>
    </location>
</feature>
<dbReference type="PRINTS" id="PR00011">
    <property type="entry name" value="EGFLAMININ"/>
</dbReference>
<feature type="disulfide bond" evidence="9">
    <location>
        <begin position="1703"/>
        <end position="1713"/>
    </location>
</feature>
<keyword evidence="10" id="KW-0472">Membrane</keyword>
<keyword evidence="7" id="KW-0325">Glycoprotein</keyword>
<dbReference type="CDD" id="cd06263">
    <property type="entry name" value="MAM"/>
    <property type="match status" value="1"/>
</dbReference>
<dbReference type="InterPro" id="IPR000387">
    <property type="entry name" value="Tyr_Pase_dom"/>
</dbReference>
<dbReference type="PROSITE" id="PS00010">
    <property type="entry name" value="ASX_HYDROXYL"/>
    <property type="match status" value="1"/>
</dbReference>
<dbReference type="SUPFAM" id="SSF57196">
    <property type="entry name" value="EGF/Laminin"/>
    <property type="match status" value="1"/>
</dbReference>
<dbReference type="PRINTS" id="PR00700">
    <property type="entry name" value="PRTYPHPHTASE"/>
</dbReference>
<dbReference type="Proteomes" id="UP000005408">
    <property type="component" value="Unassembled WGS sequence"/>
</dbReference>
<evidence type="ECO:0000313" key="19">
    <source>
        <dbReference type="Proteomes" id="UP000005408"/>
    </source>
</evidence>
<evidence type="ECO:0000256" key="7">
    <source>
        <dbReference type="ARBA" id="ARBA00023180"/>
    </source>
</evidence>
<evidence type="ECO:0000259" key="14">
    <source>
        <dbReference type="PROSITE" id="PS50055"/>
    </source>
</evidence>
<dbReference type="InterPro" id="IPR000998">
    <property type="entry name" value="MAM_dom"/>
</dbReference>
<dbReference type="SMART" id="SM00137">
    <property type="entry name" value="MAM"/>
    <property type="match status" value="1"/>
</dbReference>